<evidence type="ECO:0000259" key="3">
    <source>
        <dbReference type="SMART" id="SM00507"/>
    </source>
</evidence>
<dbReference type="SMART" id="SM00507">
    <property type="entry name" value="HNHc"/>
    <property type="match status" value="1"/>
</dbReference>
<accession>A0A6N9H8G1</accession>
<comment type="similarity">
    <text evidence="1">Belongs to the Rv1128c/1148c/1588c/1702c/1945/3466 family.</text>
</comment>
<evidence type="ECO:0000256" key="2">
    <source>
        <dbReference type="SAM" id="MobiDB-lite"/>
    </source>
</evidence>
<organism evidence="4 5">
    <name type="scientific">Brevibacterium rongguiense</name>
    <dbReference type="NCBI Taxonomy" id="2695267"/>
    <lineage>
        <taxon>Bacteria</taxon>
        <taxon>Bacillati</taxon>
        <taxon>Actinomycetota</taxon>
        <taxon>Actinomycetes</taxon>
        <taxon>Micrococcales</taxon>
        <taxon>Brevibacteriaceae</taxon>
        <taxon>Brevibacterium</taxon>
    </lineage>
</organism>
<dbReference type="Pfam" id="PF02720">
    <property type="entry name" value="DUF222"/>
    <property type="match status" value="1"/>
</dbReference>
<feature type="compositionally biased region" description="Basic and acidic residues" evidence="2">
    <location>
        <begin position="510"/>
        <end position="528"/>
    </location>
</feature>
<reference evidence="4 5" key="1">
    <citation type="submission" date="2020-01" db="EMBL/GenBank/DDBJ databases">
        <authorList>
            <person name="Deng T."/>
        </authorList>
    </citation>
    <scope>NUCLEOTIDE SEQUENCE [LARGE SCALE GENOMIC DNA]</scope>
    <source>
        <strain evidence="4 5">5221</strain>
    </source>
</reference>
<dbReference type="RefSeq" id="WP_160953262.1">
    <property type="nucleotide sequence ID" value="NZ_WWEQ01000026.1"/>
</dbReference>
<feature type="compositionally biased region" description="Basic and acidic residues" evidence="2">
    <location>
        <begin position="610"/>
        <end position="622"/>
    </location>
</feature>
<comment type="caution">
    <text evidence="4">The sequence shown here is derived from an EMBL/GenBank/DDBJ whole genome shotgun (WGS) entry which is preliminary data.</text>
</comment>
<keyword evidence="5" id="KW-1185">Reference proteome</keyword>
<dbReference type="Proteomes" id="UP000469215">
    <property type="component" value="Unassembled WGS sequence"/>
</dbReference>
<evidence type="ECO:0000256" key="1">
    <source>
        <dbReference type="ARBA" id="ARBA00023450"/>
    </source>
</evidence>
<evidence type="ECO:0000313" key="5">
    <source>
        <dbReference type="Proteomes" id="UP000469215"/>
    </source>
</evidence>
<dbReference type="GO" id="GO:0008270">
    <property type="term" value="F:zinc ion binding"/>
    <property type="evidence" value="ECO:0007669"/>
    <property type="project" value="InterPro"/>
</dbReference>
<dbReference type="Pfam" id="PF01844">
    <property type="entry name" value="HNH"/>
    <property type="match status" value="1"/>
</dbReference>
<feature type="region of interest" description="Disordered" evidence="2">
    <location>
        <begin position="477"/>
        <end position="672"/>
    </location>
</feature>
<dbReference type="InterPro" id="IPR003870">
    <property type="entry name" value="DUF222"/>
</dbReference>
<dbReference type="CDD" id="cd00085">
    <property type="entry name" value="HNHc"/>
    <property type="match status" value="1"/>
</dbReference>
<dbReference type="GO" id="GO:0004519">
    <property type="term" value="F:endonuclease activity"/>
    <property type="evidence" value="ECO:0007669"/>
    <property type="project" value="InterPro"/>
</dbReference>
<name>A0A6N9H8G1_9MICO</name>
<dbReference type="AlphaFoldDB" id="A0A6N9H8G1"/>
<feature type="compositionally biased region" description="Basic and acidic residues" evidence="2">
    <location>
        <begin position="544"/>
        <end position="566"/>
    </location>
</feature>
<dbReference type="Gene3D" id="1.10.30.50">
    <property type="match status" value="1"/>
</dbReference>
<protein>
    <recommendedName>
        <fullName evidence="3">HNH nuclease domain-containing protein</fullName>
    </recommendedName>
</protein>
<feature type="domain" description="HNH nuclease" evidence="3">
    <location>
        <begin position="338"/>
        <end position="395"/>
    </location>
</feature>
<evidence type="ECO:0000313" key="4">
    <source>
        <dbReference type="EMBL" id="MYM19834.1"/>
    </source>
</evidence>
<dbReference type="GO" id="GO:0003676">
    <property type="term" value="F:nucleic acid binding"/>
    <property type="evidence" value="ECO:0007669"/>
    <property type="project" value="InterPro"/>
</dbReference>
<gene>
    <name evidence="4" type="ORF">GSY69_07590</name>
</gene>
<proteinExistence type="inferred from homology"/>
<dbReference type="InterPro" id="IPR003615">
    <property type="entry name" value="HNH_nuc"/>
</dbReference>
<sequence length="672" mass="72758">MDAQELLAVERESDVRELHRARVLTDWLVAAYHQHFAPVGSQEAEVPADYMDLLVLLPDLVWIALAKHLDVSLIRARTRAKNALAVTASLPQLRGLVVAGAVRFGRLDYAAGRASHLPWLLRETFDGLVAELDASWEWKRWKKAVDDIYDSLMPPKDRAEAAHRERRVAFWNNGDGTASLQFVGPVATVSAAHCRLSAWARGIRLGQKGDFAVGLEPGAVIDDRRTLDQLCFDIGVLGIPEIPVGMRRADGTHGTFSLTLPTDSAWLRAQAGVNVTIPLLSLMGCSQLPGRLDDASPLSAADARRIAAHSPSLRRLVTDPVTGTVLEAVAQTYAIPASLRTTLTARWQWCTVPGCTRKAVACDIDHIIPFNKGAPASGGTTVFDNLHPLCRHHHNLKTNGVLAVERVSPRTGRGETGPVARWRSVDEGALRWTFPAALGGAVGPPGSRIETEHARELAELQELIDGSVMPASAFAGIGDDEEEPVGTVRTAPGPGQPTTSKPPAGPGARSADKGEHGVEVRSGKELRNGPELWNGVELQNSSELRSKPEACSKDERGERPGLRRMGESPAEPDIPKTLERAERPGTSSSGESHPETVPGPEPEPEPEPELWSKSRRDARPDCQDEVEQPTGPSERYAGGCHPGREAPMKQDLPVDPWGRPRSPFSDPDPPPF</sequence>
<dbReference type="InterPro" id="IPR002711">
    <property type="entry name" value="HNH"/>
</dbReference>
<feature type="compositionally biased region" description="Basic and acidic residues" evidence="2">
    <location>
        <begin position="573"/>
        <end position="583"/>
    </location>
</feature>
<dbReference type="EMBL" id="WWEQ01000026">
    <property type="protein sequence ID" value="MYM19834.1"/>
    <property type="molecule type" value="Genomic_DNA"/>
</dbReference>